<reference evidence="2 3" key="1">
    <citation type="submission" date="2023-07" db="EMBL/GenBank/DDBJ databases">
        <title>Genomic Encyclopedia of Type Strains, Phase IV (KMG-IV): sequencing the most valuable type-strain genomes for metagenomic binning, comparative biology and taxonomic classification.</title>
        <authorList>
            <person name="Goeker M."/>
        </authorList>
    </citation>
    <scope>NUCLEOTIDE SEQUENCE [LARGE SCALE GENOMIC DNA]</scope>
    <source>
        <strain evidence="2 3">DSM 16419</strain>
    </source>
</reference>
<feature type="transmembrane region" description="Helical" evidence="1">
    <location>
        <begin position="49"/>
        <end position="66"/>
    </location>
</feature>
<proteinExistence type="predicted"/>
<accession>A0ABU0GSU1</accession>
<name>A0ABU0GSU1_9BACL</name>
<protein>
    <submittedName>
        <fullName evidence="2">Uncharacterized protein</fullName>
    </submittedName>
</protein>
<dbReference type="RefSeq" id="WP_308785931.1">
    <property type="nucleotide sequence ID" value="NZ_JAUSWB010000001.1"/>
</dbReference>
<gene>
    <name evidence="2" type="ORF">QOZ98_000485</name>
</gene>
<keyword evidence="1" id="KW-0812">Transmembrane</keyword>
<comment type="caution">
    <text evidence="2">The sequence shown here is derived from an EMBL/GenBank/DDBJ whole genome shotgun (WGS) entry which is preliminary data.</text>
</comment>
<evidence type="ECO:0000313" key="2">
    <source>
        <dbReference type="EMBL" id="MDQ0427660.1"/>
    </source>
</evidence>
<organism evidence="2 3">
    <name type="scientific">Planomicrobium stackebrandtii</name>
    <dbReference type="NCBI Taxonomy" id="253160"/>
    <lineage>
        <taxon>Bacteria</taxon>
        <taxon>Bacillati</taxon>
        <taxon>Bacillota</taxon>
        <taxon>Bacilli</taxon>
        <taxon>Bacillales</taxon>
        <taxon>Caryophanaceae</taxon>
        <taxon>Planomicrobium</taxon>
    </lineage>
</organism>
<evidence type="ECO:0000256" key="1">
    <source>
        <dbReference type="SAM" id="Phobius"/>
    </source>
</evidence>
<dbReference type="Proteomes" id="UP001241988">
    <property type="component" value="Unassembled WGS sequence"/>
</dbReference>
<keyword evidence="3" id="KW-1185">Reference proteome</keyword>
<dbReference type="EMBL" id="JAUSWB010000001">
    <property type="protein sequence ID" value="MDQ0427660.1"/>
    <property type="molecule type" value="Genomic_DNA"/>
</dbReference>
<feature type="transmembrane region" description="Helical" evidence="1">
    <location>
        <begin position="78"/>
        <end position="102"/>
    </location>
</feature>
<keyword evidence="1" id="KW-1133">Transmembrane helix</keyword>
<evidence type="ECO:0000313" key="3">
    <source>
        <dbReference type="Proteomes" id="UP001241988"/>
    </source>
</evidence>
<sequence>MNLLFLMSTFKDFFDILTTFSQDFYDFVFPSSQLTTSKITNYISNTNRVVIFILGLTVSANIYIYTTRIKISSSIMWASYQIGLLTFNIVVNLFIIFTGMLISNYNFIIDYQVTSTTLKNFLIFYSLLNLVSIALFIITLINFILGFKIDYNMKRFNKKINKRIYPTSPIILFRERKQILKNSEEILNIIIRNHKNQKYSYSLISRAINTHQPMVVLKKLLLSTLKYTIAVDEFFQIISRRVNTRVIRTVSLSQKEVKNLILDIEIHCQNLTYTIEKKSDKSMEEHLTRWNSTFSKLAMMLFHVKQENNVPKPLSDIYQGLLHQHSKLILATSGSYDYRTYNKTLLISMFTGLAYKDEIYTNITKEEFGLRASKLEEIYFKELYSLFINLIKNDNFEIFELLQSDELGIDSFMNSPKENAMYFGNKSRKERFEHLFLSVLISMIELQITQKLSTIMAIFLTLVEEEKKPDNSKALSVLSSKKKKTVQDEVKQRDLIINLSHENKVGLYYAAVKANEIENYSAAGYIIKILSSNLTYISLSKAMTDITKKSLLEKNISYDTGVHKVDFNDFSYKYCVDKTFILINAQFYLIGDFDYTKDILEIFSNIDVPYFVSKIETKQKDYNMLALNKDKLEKFQDLVLTSLTDEVLADK</sequence>
<feature type="transmembrane region" description="Helical" evidence="1">
    <location>
        <begin position="122"/>
        <end position="145"/>
    </location>
</feature>
<keyword evidence="1" id="KW-0472">Membrane</keyword>